<dbReference type="EMBL" id="CP029803">
    <property type="protein sequence ID" value="AWT60487.1"/>
    <property type="molecule type" value="Genomic_DNA"/>
</dbReference>
<evidence type="ECO:0000313" key="9">
    <source>
        <dbReference type="EMBL" id="AWT60487.1"/>
    </source>
</evidence>
<keyword evidence="3 7" id="KW-0812">Transmembrane</keyword>
<feature type="transmembrane region" description="Helical" evidence="7">
    <location>
        <begin position="1492"/>
        <end position="1514"/>
    </location>
</feature>
<dbReference type="Proteomes" id="UP000247465">
    <property type="component" value="Chromosome"/>
</dbReference>
<evidence type="ECO:0000256" key="1">
    <source>
        <dbReference type="ARBA" id="ARBA00004651"/>
    </source>
</evidence>
<gene>
    <name evidence="9" type="primary">ytrF_3</name>
    <name evidence="9" type="ORF">DF168_01701</name>
</gene>
<protein>
    <submittedName>
        <fullName evidence="9">ABC transporter permease YtrF</fullName>
    </submittedName>
</protein>
<dbReference type="PANTHER" id="PTHR30572">
    <property type="entry name" value="MEMBRANE COMPONENT OF TRANSPORTER-RELATED"/>
    <property type="match status" value="1"/>
</dbReference>
<dbReference type="GO" id="GO:0022857">
    <property type="term" value="F:transmembrane transporter activity"/>
    <property type="evidence" value="ECO:0007669"/>
    <property type="project" value="TreeGrafter"/>
</dbReference>
<evidence type="ECO:0000256" key="7">
    <source>
        <dbReference type="SAM" id="Phobius"/>
    </source>
</evidence>
<evidence type="ECO:0000256" key="6">
    <source>
        <dbReference type="ARBA" id="ARBA00038076"/>
    </source>
</evidence>
<evidence type="ECO:0000256" key="3">
    <source>
        <dbReference type="ARBA" id="ARBA00022692"/>
    </source>
</evidence>
<comment type="similarity">
    <text evidence="6">Belongs to the ABC-4 integral membrane protein family.</text>
</comment>
<proteinExistence type="inferred from homology"/>
<dbReference type="Gene3D" id="3.50.30.30">
    <property type="match status" value="1"/>
</dbReference>
<feature type="transmembrane region" description="Helical" evidence="7">
    <location>
        <begin position="1535"/>
        <end position="1557"/>
    </location>
</feature>
<feature type="transmembrane region" description="Helical" evidence="7">
    <location>
        <begin position="1085"/>
        <end position="1107"/>
    </location>
</feature>
<keyword evidence="4 7" id="KW-1133">Transmembrane helix</keyword>
<feature type="transmembrane region" description="Helical" evidence="7">
    <location>
        <begin position="1058"/>
        <end position="1079"/>
    </location>
</feature>
<sequence length="1740" mass="197188">MSDKTPYSHDQTYSGRISAALLGLALFLVLALVYFYLASPDQIFQRFDPFEDYPMTPMQDAVEVEKVKNEHQAILDLGSRFTGQPGYHQTANHIRNAYEQAGLEIYTQEFQSVAPKTAYREISQVHRNIDGGPWHLEPIDNVSIYPFFPNFLQAVATPPGGMVGEVVLINEKTLNTRQSFDGCIGLIDSREENVPQGYGFDWTRYANLGIEALIISHSEGLHSAPWMKFSPSDDTWAMVSSVPINYVRLAATKEIFNYIGKEIHLRVRVDYKRVDDLNLFGVLRSAQPSKEAILFVAPYDAPSIIPDLAPGILPAISPAFQLRLLQGLLPYAKTLQRDIIFASMGSSSMGEEGHNNLMRVIGRRNRNFKPDRSLNLGEAASNRDQFDSVELDDGDPRQVLLAASWEENERQGLLVEEVLRLLEIENFARDPESTKQMLRELDRTVRKFAEEQFGYVVKTLAFELSEPLMATKLEVEREGGTANVDSKAFHNYLEARKEYNDAYVASGYQMSSLLRNKPETVEQYSIRNRFLHRMKDLKRLHDRRRRELKQEENLLNLFSQYERIGLFSTRLAPAPPQSNQETEYVSSGSGVANIQSTIHTIPLRIMNRAKRRLAIGVDLEVPPAGERQDQLIGRHTGYFVSRNVSTYWGNLGFPTFYIYNLERIKSFSHYASPVDLPFMRDLETLSNTFKIVGETLLSLAHANGSLEAHHISVNQVSREFGGRVLAAEIGQSLIPNYPVKDALVACRSPTNKNVWAFPGHYRHPILMTDDYGRYRVSRTYNVFPVYSSVGRDSGLIAPLAVRIGEDGIISHIKDEGNVTQRSFKSTKVPWWKAQDLTLIIFPAAPITVLDLINPQTLREYAGVKMIRSKGMATPDRFCFFENRGLVATFLEPDQRCFVELQSGAQEHERAKVTRAFLTNVDEMPLSDRKEEIDGEGYLVGDHPFVRNLPAEVAHSMAYVNGRRLDLQNSYGMADERTNRYHEKVTTHIDQSQTINLSKKDSIREARQAVTYATLNHPVLRESIMEAVVGILWYLALLVPFVFFFEKLMFCFPDVRKQIIAQAIIFLVVFALLRILHPAFAMVRSSLMILLGFIIILISTGITILFTGKYKESFNELMKKRGKVDAAEVNKLGVIASAFMLGLNNMNRRKARTGLTCATLSMITFVIICFASIQDDLVEDNVATGKAIYNGFLLKQEEMAAFRPSEIQAIEEKYGDRYEVCPRFMRTGHEDFRLRRRNPDLEISYKKGLQTRQVGFDSVIRLKHNDPIRNQIRILTDTEWFTEQDEISSANLIPVFIPDAMAERLSISVHQVNTQDVIVWINGEECEVRGIFDSEAYNNMADLDGYRVLPFDVTAIEVLTKTANGVVASEDEPKIPADKIILLPYSDHRFVVNEGDERIISVAISMPGAGRKEIKTVINGYLEQTTKPLSYGLEGVAYWGRHTREAKIGDFLDLIIPLFIAAFTVLNTMRGSVYERRDEIYVYNSVGIAPRNIFFMFLTEAFVYAVVGSVLGYILSQGTGRILTALDMTGGLNMTFTSLTTIYASVVLFGAVLFSTYFPAKSAMEIAAPAEDAGWSLPEPQGNFLHFHLPFTFNREGRVGILAFFDRKLLDHGEGGSGRFFSNQPKFFVAPEKHPLVDKTYVPAISATVWLKPFDQAVSQNLTIAMPPDEEAREYKVRIEIERLSGTRDSWLRLNRDFVSQLRQHFLHWRALSPEDREELFSEAKEELEKSFSHELTSAVT</sequence>
<name>A0A2Z4AJX7_9BACT</name>
<dbReference type="Pfam" id="PF02687">
    <property type="entry name" value="FtsX"/>
    <property type="match status" value="1"/>
</dbReference>
<feature type="transmembrane region" description="Helical" evidence="7">
    <location>
        <begin position="1450"/>
        <end position="1472"/>
    </location>
</feature>
<dbReference type="KEGG" id="mtar:DF168_01701"/>
<evidence type="ECO:0000256" key="4">
    <source>
        <dbReference type="ARBA" id="ARBA00022989"/>
    </source>
</evidence>
<feature type="transmembrane region" description="Helical" evidence="7">
    <location>
        <begin position="1152"/>
        <end position="1172"/>
    </location>
</feature>
<keyword evidence="5 7" id="KW-0472">Membrane</keyword>
<dbReference type="SUPFAM" id="SSF53187">
    <property type="entry name" value="Zn-dependent exopeptidases"/>
    <property type="match status" value="1"/>
</dbReference>
<accession>A0A2Z4AJX7</accession>
<comment type="subcellular location">
    <subcellularLocation>
        <location evidence="1">Cell membrane</location>
        <topology evidence="1">Multi-pass membrane protein</topology>
    </subcellularLocation>
</comment>
<feature type="transmembrane region" description="Helical" evidence="7">
    <location>
        <begin position="20"/>
        <end position="37"/>
    </location>
</feature>
<organism evidence="9 10">
    <name type="scientific">Candidatus Moanibacter tarae</name>
    <dbReference type="NCBI Taxonomy" id="2200854"/>
    <lineage>
        <taxon>Bacteria</taxon>
        <taxon>Pseudomonadati</taxon>
        <taxon>Verrucomicrobiota</taxon>
        <taxon>Opitutia</taxon>
        <taxon>Puniceicoccales</taxon>
        <taxon>Puniceicoccales incertae sedis</taxon>
        <taxon>Candidatus Moanibacter</taxon>
    </lineage>
</organism>
<feature type="transmembrane region" description="Helical" evidence="7">
    <location>
        <begin position="1030"/>
        <end position="1051"/>
    </location>
</feature>
<evidence type="ECO:0000313" key="10">
    <source>
        <dbReference type="Proteomes" id="UP000247465"/>
    </source>
</evidence>
<evidence type="ECO:0000256" key="5">
    <source>
        <dbReference type="ARBA" id="ARBA00023136"/>
    </source>
</evidence>
<dbReference type="InterPro" id="IPR050250">
    <property type="entry name" value="Macrolide_Exporter_MacB"/>
</dbReference>
<dbReference type="Gene3D" id="3.40.630.10">
    <property type="entry name" value="Zn peptidases"/>
    <property type="match status" value="1"/>
</dbReference>
<dbReference type="GO" id="GO:0005886">
    <property type="term" value="C:plasma membrane"/>
    <property type="evidence" value="ECO:0007669"/>
    <property type="project" value="UniProtKB-SubCell"/>
</dbReference>
<evidence type="ECO:0000259" key="8">
    <source>
        <dbReference type="Pfam" id="PF02687"/>
    </source>
</evidence>
<reference evidence="9 10" key="1">
    <citation type="submission" date="2018-06" db="EMBL/GenBank/DDBJ databases">
        <title>Draft Genome Sequence of a Novel Marine Bacterium Related to the Verrucomicrobia.</title>
        <authorList>
            <person name="Vosseberg J."/>
            <person name="Martijn J."/>
            <person name="Ettema T.J.G."/>
        </authorList>
    </citation>
    <scope>NUCLEOTIDE SEQUENCE [LARGE SCALE GENOMIC DNA]</scope>
    <source>
        <strain evidence="9">TARA_B100001123</strain>
    </source>
</reference>
<evidence type="ECO:0000256" key="2">
    <source>
        <dbReference type="ARBA" id="ARBA00022475"/>
    </source>
</evidence>
<keyword evidence="2" id="KW-1003">Cell membrane</keyword>
<feature type="domain" description="ABC3 transporter permease C-terminal" evidence="8">
    <location>
        <begin position="1456"/>
        <end position="1564"/>
    </location>
</feature>
<dbReference type="InterPro" id="IPR003838">
    <property type="entry name" value="ABC3_permease_C"/>
</dbReference>
<feature type="transmembrane region" description="Helical" evidence="7">
    <location>
        <begin position="1128"/>
        <end position="1146"/>
    </location>
</feature>
<dbReference type="PANTHER" id="PTHR30572:SF4">
    <property type="entry name" value="ABC TRANSPORTER PERMEASE YTRF"/>
    <property type="match status" value="1"/>
</dbReference>